<proteinExistence type="inferred from homology"/>
<protein>
    <recommendedName>
        <fullName evidence="3">methylated-DNA--[protein]-cysteine S-methyltransferase</fullName>
        <ecNumber evidence="3">2.1.1.63</ecNumber>
    </recommendedName>
</protein>
<dbReference type="GO" id="GO:0032259">
    <property type="term" value="P:methylation"/>
    <property type="evidence" value="ECO:0007669"/>
    <property type="project" value="UniProtKB-KW"/>
</dbReference>
<comment type="catalytic activity">
    <reaction evidence="1">
        <text>a 4-O-methyl-thymidine in DNA + L-cysteinyl-[protein] = a thymidine in DNA + S-methyl-L-cysteinyl-[protein]</text>
        <dbReference type="Rhea" id="RHEA:53428"/>
        <dbReference type="Rhea" id="RHEA-COMP:10131"/>
        <dbReference type="Rhea" id="RHEA-COMP:10132"/>
        <dbReference type="Rhea" id="RHEA-COMP:13555"/>
        <dbReference type="Rhea" id="RHEA-COMP:13556"/>
        <dbReference type="ChEBI" id="CHEBI:29950"/>
        <dbReference type="ChEBI" id="CHEBI:82612"/>
        <dbReference type="ChEBI" id="CHEBI:137386"/>
        <dbReference type="ChEBI" id="CHEBI:137387"/>
        <dbReference type="EC" id="2.1.1.63"/>
    </reaction>
</comment>
<evidence type="ECO:0000259" key="9">
    <source>
        <dbReference type="Pfam" id="PF01035"/>
    </source>
</evidence>
<dbReference type="Pfam" id="PF01035">
    <property type="entry name" value="DNA_binding_1"/>
    <property type="match status" value="1"/>
</dbReference>
<evidence type="ECO:0000256" key="1">
    <source>
        <dbReference type="ARBA" id="ARBA00001286"/>
    </source>
</evidence>
<comment type="catalytic activity">
    <reaction evidence="8">
        <text>a 6-O-methyl-2'-deoxyguanosine in DNA + L-cysteinyl-[protein] = S-methyl-L-cysteinyl-[protein] + a 2'-deoxyguanosine in DNA</text>
        <dbReference type="Rhea" id="RHEA:24000"/>
        <dbReference type="Rhea" id="RHEA-COMP:10131"/>
        <dbReference type="Rhea" id="RHEA-COMP:10132"/>
        <dbReference type="Rhea" id="RHEA-COMP:11367"/>
        <dbReference type="Rhea" id="RHEA-COMP:11368"/>
        <dbReference type="ChEBI" id="CHEBI:29950"/>
        <dbReference type="ChEBI" id="CHEBI:82612"/>
        <dbReference type="ChEBI" id="CHEBI:85445"/>
        <dbReference type="ChEBI" id="CHEBI:85448"/>
        <dbReference type="EC" id="2.1.1.63"/>
    </reaction>
</comment>
<dbReference type="PANTHER" id="PTHR10815:SF12">
    <property type="entry name" value="METHYLATED-DNA--PROTEIN-CYSTEINE METHYLTRANSFERASE, INDUCIBLE"/>
    <property type="match status" value="1"/>
</dbReference>
<dbReference type="RefSeq" id="WP_025854039.1">
    <property type="nucleotide sequence ID" value="NZ_BPWC01000003.1"/>
</dbReference>
<evidence type="ECO:0000256" key="2">
    <source>
        <dbReference type="ARBA" id="ARBA00008711"/>
    </source>
</evidence>
<comment type="similarity">
    <text evidence="2">Belongs to the MGMT family.</text>
</comment>
<name>A0A6A8LID0_BACVE</name>
<evidence type="ECO:0000256" key="3">
    <source>
        <dbReference type="ARBA" id="ARBA00011918"/>
    </source>
</evidence>
<keyword evidence="6" id="KW-0227">DNA damage</keyword>
<evidence type="ECO:0000256" key="6">
    <source>
        <dbReference type="ARBA" id="ARBA00022763"/>
    </source>
</evidence>
<dbReference type="InterPro" id="IPR001497">
    <property type="entry name" value="MethylDNA_cys_MeTrfase_AS"/>
</dbReference>
<dbReference type="EC" id="2.1.1.63" evidence="3"/>
<dbReference type="NCBIfam" id="TIGR00589">
    <property type="entry name" value="ogt"/>
    <property type="match status" value="1"/>
</dbReference>
<evidence type="ECO:0000313" key="11">
    <source>
        <dbReference type="EMBL" id="MSE03835.1"/>
    </source>
</evidence>
<dbReference type="GO" id="GO:0003908">
    <property type="term" value="F:methylated-DNA-[protein]-cysteine S-methyltransferase activity"/>
    <property type="evidence" value="ECO:0007669"/>
    <property type="project" value="UniProtKB-EC"/>
</dbReference>
<dbReference type="InterPro" id="IPR036631">
    <property type="entry name" value="MGMT_N_sf"/>
</dbReference>
<dbReference type="Pfam" id="PF02870">
    <property type="entry name" value="Methyltransf_1N"/>
    <property type="match status" value="1"/>
</dbReference>
<dbReference type="Gene3D" id="3.30.160.70">
    <property type="entry name" value="Methylated DNA-protein cysteine methyltransferase domain"/>
    <property type="match status" value="1"/>
</dbReference>
<dbReference type="SUPFAM" id="SSF53155">
    <property type="entry name" value="Methylated DNA-protein cysteine methyltransferase domain"/>
    <property type="match status" value="1"/>
</dbReference>
<feature type="domain" description="Methylated-DNA-[protein]-cysteine S-methyltransferase DNA binding" evidence="9">
    <location>
        <begin position="89"/>
        <end position="168"/>
    </location>
</feature>
<dbReference type="PROSITE" id="PS00374">
    <property type="entry name" value="MGMT"/>
    <property type="match status" value="1"/>
</dbReference>
<dbReference type="InterPro" id="IPR036388">
    <property type="entry name" value="WH-like_DNA-bd_sf"/>
</dbReference>
<evidence type="ECO:0000256" key="8">
    <source>
        <dbReference type="ARBA" id="ARBA00049348"/>
    </source>
</evidence>
<organism evidence="11">
    <name type="scientific">Bacillus velezensis</name>
    <dbReference type="NCBI Taxonomy" id="492670"/>
    <lineage>
        <taxon>Bacteria</taxon>
        <taxon>Bacillati</taxon>
        <taxon>Bacillota</taxon>
        <taxon>Bacilli</taxon>
        <taxon>Bacillales</taxon>
        <taxon>Bacillaceae</taxon>
        <taxon>Bacillus</taxon>
        <taxon>Bacillus amyloliquefaciens group</taxon>
    </lineage>
</organism>
<dbReference type="Gene3D" id="1.10.10.10">
    <property type="entry name" value="Winged helix-like DNA-binding domain superfamily/Winged helix DNA-binding domain"/>
    <property type="match status" value="1"/>
</dbReference>
<evidence type="ECO:0000256" key="7">
    <source>
        <dbReference type="ARBA" id="ARBA00023204"/>
    </source>
</evidence>
<keyword evidence="7" id="KW-0234">DNA repair</keyword>
<sequence length="185" mass="20533">MSKETMVYWTLFTRNDWSLYTAATSKGLCFIGSNHGSFEELEQWAKKSLPQYQLARDDEKLASYTAELSEYIENGRSAFSVPVDLYGTEFQLAVWKALMDIPYGETYSYSDIAEMIQKPAAVRAVGAAIGKNPVLITVPCHRVIGKNGKLTGFRGGLEMKKQLLALEGGNIETLECRLSRTGGNT</sequence>
<dbReference type="InterPro" id="IPR014048">
    <property type="entry name" value="MethylDNA_cys_MeTrfase_DNA-bd"/>
</dbReference>
<keyword evidence="5 11" id="KW-0808">Transferase</keyword>
<reference evidence="11" key="1">
    <citation type="submission" date="2019-11" db="EMBL/GenBank/DDBJ databases">
        <title>Draft Genome Sequence of Plant Growth-Promoting Rhizosphere-Associated Bacteria.</title>
        <authorList>
            <person name="Vasilyev I.Y."/>
            <person name="Radchenko V."/>
            <person name="Ilnitskaya E.V."/>
        </authorList>
    </citation>
    <scope>NUCLEOTIDE SEQUENCE</scope>
    <source>
        <strain evidence="11">VRA_517_n</strain>
    </source>
</reference>
<dbReference type="CDD" id="cd06445">
    <property type="entry name" value="ATase"/>
    <property type="match status" value="1"/>
</dbReference>
<feature type="domain" description="Methylguanine DNA methyltransferase ribonuclease-like" evidence="10">
    <location>
        <begin position="7"/>
        <end position="85"/>
    </location>
</feature>
<dbReference type="GO" id="GO:0006281">
    <property type="term" value="P:DNA repair"/>
    <property type="evidence" value="ECO:0007669"/>
    <property type="project" value="UniProtKB-KW"/>
</dbReference>
<dbReference type="FunFam" id="1.10.10.10:FF:000214">
    <property type="entry name" value="Methylated-DNA--protein-cysteine methyltransferase"/>
    <property type="match status" value="1"/>
</dbReference>
<dbReference type="AlphaFoldDB" id="A0A6A8LID0"/>
<dbReference type="SUPFAM" id="SSF46767">
    <property type="entry name" value="Methylated DNA-protein cysteine methyltransferase, C-terminal domain"/>
    <property type="match status" value="1"/>
</dbReference>
<dbReference type="InterPro" id="IPR008332">
    <property type="entry name" value="MethylG_MeTrfase_N"/>
</dbReference>
<dbReference type="PANTHER" id="PTHR10815">
    <property type="entry name" value="METHYLATED-DNA--PROTEIN-CYSTEINE METHYLTRANSFERASE"/>
    <property type="match status" value="1"/>
</dbReference>
<evidence type="ECO:0000256" key="4">
    <source>
        <dbReference type="ARBA" id="ARBA00022603"/>
    </source>
</evidence>
<evidence type="ECO:0000256" key="5">
    <source>
        <dbReference type="ARBA" id="ARBA00022679"/>
    </source>
</evidence>
<accession>A0A6A8LID0</accession>
<keyword evidence="4 11" id="KW-0489">Methyltransferase</keyword>
<gene>
    <name evidence="11" type="ORF">GKC39_17475</name>
</gene>
<dbReference type="InterPro" id="IPR036217">
    <property type="entry name" value="MethylDNA_cys_MeTrfase_DNAb"/>
</dbReference>
<comment type="caution">
    <text evidence="11">The sequence shown here is derived from an EMBL/GenBank/DDBJ whole genome shotgun (WGS) entry which is preliminary data.</text>
</comment>
<dbReference type="EMBL" id="WKKV01000011">
    <property type="protein sequence ID" value="MSE03835.1"/>
    <property type="molecule type" value="Genomic_DNA"/>
</dbReference>
<evidence type="ECO:0000259" key="10">
    <source>
        <dbReference type="Pfam" id="PF02870"/>
    </source>
</evidence>